<dbReference type="Proteomes" id="UP000250079">
    <property type="component" value="Chromosome"/>
</dbReference>
<name>A0A2Z2P0E0_9GAMM</name>
<evidence type="ECO:0000256" key="1">
    <source>
        <dbReference type="SAM" id="Coils"/>
    </source>
</evidence>
<dbReference type="InterPro" id="IPR009057">
    <property type="entry name" value="Homeodomain-like_sf"/>
</dbReference>
<dbReference type="KEGG" id="gai:IMCC3135_22650"/>
<sequence>MPIRGRPIGACNKLVTSFTLQYNYGTCSPGIAGKESVLKKMLPPDNMSITALSKQEGISEPTLYNWRKEARAQGRLMPDSDNTPNGWTSRDKFAVVMETAAMNQAEIAGYCREKGIFVEQLTQWRAACEQANDWSQASEKELKSATKADRKKVAELEKELVRKEKALAEAAALLILRKKFNALFEEPEDGK</sequence>
<evidence type="ECO:0000313" key="2">
    <source>
        <dbReference type="EMBL" id="ASJ74600.1"/>
    </source>
</evidence>
<gene>
    <name evidence="2" type="ORF">IMCC3135_22650</name>
</gene>
<organism evidence="2 3">
    <name type="scientific">Granulosicoccus antarcticus IMCC3135</name>
    <dbReference type="NCBI Taxonomy" id="1192854"/>
    <lineage>
        <taxon>Bacteria</taxon>
        <taxon>Pseudomonadati</taxon>
        <taxon>Pseudomonadota</taxon>
        <taxon>Gammaproteobacteria</taxon>
        <taxon>Chromatiales</taxon>
        <taxon>Granulosicoccaceae</taxon>
        <taxon>Granulosicoccus</taxon>
    </lineage>
</organism>
<evidence type="ECO:0000313" key="3">
    <source>
        <dbReference type="Proteomes" id="UP000250079"/>
    </source>
</evidence>
<evidence type="ECO:0008006" key="4">
    <source>
        <dbReference type="Google" id="ProtNLM"/>
    </source>
</evidence>
<dbReference type="AlphaFoldDB" id="A0A2Z2P0E0"/>
<accession>A0A2Z2P0E0</accession>
<proteinExistence type="predicted"/>
<dbReference type="SUPFAM" id="SSF46689">
    <property type="entry name" value="Homeodomain-like"/>
    <property type="match status" value="1"/>
</dbReference>
<keyword evidence="3" id="KW-1185">Reference proteome</keyword>
<dbReference type="EMBL" id="CP018632">
    <property type="protein sequence ID" value="ASJ74600.1"/>
    <property type="molecule type" value="Genomic_DNA"/>
</dbReference>
<feature type="coiled-coil region" evidence="1">
    <location>
        <begin position="139"/>
        <end position="173"/>
    </location>
</feature>
<protein>
    <recommendedName>
        <fullName evidence="4">Transposase IS3/IS911 family protein</fullName>
    </recommendedName>
</protein>
<reference evidence="2 3" key="1">
    <citation type="submission" date="2016-12" db="EMBL/GenBank/DDBJ databases">
        <authorList>
            <person name="Song W.-J."/>
            <person name="Kurnit D.M."/>
        </authorList>
    </citation>
    <scope>NUCLEOTIDE SEQUENCE [LARGE SCALE GENOMIC DNA]</scope>
    <source>
        <strain evidence="2 3">IMCC3135</strain>
    </source>
</reference>
<keyword evidence="1" id="KW-0175">Coiled coil</keyword>